<protein>
    <submittedName>
        <fullName evidence="4">Carbonic anhydrase 15</fullName>
    </submittedName>
</protein>
<dbReference type="PANTHER" id="PTHR18952">
    <property type="entry name" value="CARBONIC ANHYDRASE"/>
    <property type="match status" value="1"/>
</dbReference>
<dbReference type="PANTHER" id="PTHR18952:SF134">
    <property type="entry name" value="CARBONIC ANHYDRASE 15"/>
    <property type="match status" value="1"/>
</dbReference>
<dbReference type="Pfam" id="PF00194">
    <property type="entry name" value="Carb_anhydrase"/>
    <property type="match status" value="2"/>
</dbReference>
<feature type="domain" description="Alpha-carbonic anhydrase" evidence="3">
    <location>
        <begin position="19"/>
        <end position="300"/>
    </location>
</feature>
<evidence type="ECO:0000259" key="3">
    <source>
        <dbReference type="PROSITE" id="PS51144"/>
    </source>
</evidence>
<dbReference type="InterPro" id="IPR036398">
    <property type="entry name" value="CA_dom_sf"/>
</dbReference>
<dbReference type="AlphaFoldDB" id="A0AAY5K896"/>
<evidence type="ECO:0000256" key="2">
    <source>
        <dbReference type="SAM" id="Phobius"/>
    </source>
</evidence>
<dbReference type="SUPFAM" id="SSF51069">
    <property type="entry name" value="Carbonic anhydrase"/>
    <property type="match status" value="1"/>
</dbReference>
<organism evidence="4 5">
    <name type="scientific">Esox lucius</name>
    <name type="common">Northern pike</name>
    <dbReference type="NCBI Taxonomy" id="8010"/>
    <lineage>
        <taxon>Eukaryota</taxon>
        <taxon>Metazoa</taxon>
        <taxon>Chordata</taxon>
        <taxon>Craniata</taxon>
        <taxon>Vertebrata</taxon>
        <taxon>Euteleostomi</taxon>
        <taxon>Actinopterygii</taxon>
        <taxon>Neopterygii</taxon>
        <taxon>Teleostei</taxon>
        <taxon>Protacanthopterygii</taxon>
        <taxon>Esociformes</taxon>
        <taxon>Esocidae</taxon>
        <taxon>Esox</taxon>
    </lineage>
</organism>
<dbReference type="GO" id="GO:0005886">
    <property type="term" value="C:plasma membrane"/>
    <property type="evidence" value="ECO:0007669"/>
    <property type="project" value="TreeGrafter"/>
</dbReference>
<dbReference type="Ensembl" id="ENSELUT00000109507.1">
    <property type="protein sequence ID" value="ENSELUP00000082507.1"/>
    <property type="gene ID" value="ENSELUG00000038456.1"/>
</dbReference>
<dbReference type="GO" id="GO:0008270">
    <property type="term" value="F:zinc ion binding"/>
    <property type="evidence" value="ECO:0007669"/>
    <property type="project" value="InterPro"/>
</dbReference>
<dbReference type="PROSITE" id="PS51144">
    <property type="entry name" value="ALPHA_CA_2"/>
    <property type="match status" value="1"/>
</dbReference>
<proteinExistence type="inferred from homology"/>
<evidence type="ECO:0000256" key="1">
    <source>
        <dbReference type="ARBA" id="ARBA00010718"/>
    </source>
</evidence>
<dbReference type="GeneTree" id="ENSGT00940000162972"/>
<keyword evidence="2" id="KW-0472">Membrane</keyword>
<evidence type="ECO:0000313" key="5">
    <source>
        <dbReference type="Proteomes" id="UP000265140"/>
    </source>
</evidence>
<keyword evidence="2" id="KW-1133">Transmembrane helix</keyword>
<name>A0AAY5K896_ESOLU</name>
<dbReference type="InterPro" id="IPR001148">
    <property type="entry name" value="CA_dom"/>
</dbReference>
<dbReference type="Proteomes" id="UP000265140">
    <property type="component" value="Chromosome 14"/>
</dbReference>
<dbReference type="InterPro" id="IPR023561">
    <property type="entry name" value="Carbonic_anhydrase_a-class"/>
</dbReference>
<keyword evidence="2" id="KW-0812">Transmembrane</keyword>
<dbReference type="SMART" id="SM01057">
    <property type="entry name" value="Carb_anhydrase"/>
    <property type="match status" value="1"/>
</dbReference>
<reference evidence="4" key="2">
    <citation type="submission" date="2025-08" db="UniProtKB">
        <authorList>
            <consortium name="Ensembl"/>
        </authorList>
    </citation>
    <scope>IDENTIFICATION</scope>
</reference>
<reference evidence="4 5" key="1">
    <citation type="submission" date="2020-02" db="EMBL/GenBank/DDBJ databases">
        <title>Esox lucius (northern pike) genome, fEsoLuc1, primary haplotype.</title>
        <authorList>
            <person name="Myers G."/>
            <person name="Karagic N."/>
            <person name="Meyer A."/>
            <person name="Pippel M."/>
            <person name="Reichard M."/>
            <person name="Winkler S."/>
            <person name="Tracey A."/>
            <person name="Sims Y."/>
            <person name="Howe K."/>
            <person name="Rhie A."/>
            <person name="Formenti G."/>
            <person name="Durbin R."/>
            <person name="Fedrigo O."/>
            <person name="Jarvis E.D."/>
        </authorList>
    </citation>
    <scope>NUCLEOTIDE SEQUENCE [LARGE SCALE GENOMIC DNA]</scope>
</reference>
<sequence>SLWMQMLYNSYPLWSIIPEDFCYDEGHCDPYAWGDMFPSCHPILEEHHSPINLDHHMIRNESLEALNLDGFDSVHTGQWKLKNNGHSGDVLIITCLVFVCSFAWRLGMGCLWLVEVFQGCTTLSAPLSLGKPELQRLEHTVDRHRYPMEGYSDMHIVNMKSSHPNLTSALEDPTGLAVLGFFIDLNYIDHEHFGQISNLLPTIAYKGQTVSVKPFPLISLLPERHLSKYYRYHGSLTTPPCSRAVLWTMYEVPIFISWSQFEQFATGIFSTKRDEKLVSHLHDNFRHIHPTFGRSIYASKDAKLLSATATNLFLPLLLILLLQMTNCWAHLWTVGLGSGLFY</sequence>
<dbReference type="Gene3D" id="3.10.200.10">
    <property type="entry name" value="Alpha carbonic anhydrase"/>
    <property type="match status" value="1"/>
</dbReference>
<accession>A0AAY5K896</accession>
<comment type="similarity">
    <text evidence="1">Belongs to the alpha-carbonic anhydrase family.</text>
</comment>
<reference evidence="4" key="3">
    <citation type="submission" date="2025-09" db="UniProtKB">
        <authorList>
            <consortium name="Ensembl"/>
        </authorList>
    </citation>
    <scope>IDENTIFICATION</scope>
</reference>
<feature type="transmembrane region" description="Helical" evidence="2">
    <location>
        <begin position="90"/>
        <end position="114"/>
    </location>
</feature>
<dbReference type="GO" id="GO:0004089">
    <property type="term" value="F:carbonate dehydratase activity"/>
    <property type="evidence" value="ECO:0007669"/>
    <property type="project" value="InterPro"/>
</dbReference>
<evidence type="ECO:0000313" key="4">
    <source>
        <dbReference type="Ensembl" id="ENSELUP00000082507.1"/>
    </source>
</evidence>
<keyword evidence="5" id="KW-1185">Reference proteome</keyword>